<organism evidence="1 2">
    <name type="scientific">Paramecium pentaurelia</name>
    <dbReference type="NCBI Taxonomy" id="43138"/>
    <lineage>
        <taxon>Eukaryota</taxon>
        <taxon>Sar</taxon>
        <taxon>Alveolata</taxon>
        <taxon>Ciliophora</taxon>
        <taxon>Intramacronucleata</taxon>
        <taxon>Oligohymenophorea</taxon>
        <taxon>Peniculida</taxon>
        <taxon>Parameciidae</taxon>
        <taxon>Paramecium</taxon>
    </lineage>
</organism>
<dbReference type="AlphaFoldDB" id="A0A8S1XF64"/>
<reference evidence="1" key="1">
    <citation type="submission" date="2021-01" db="EMBL/GenBank/DDBJ databases">
        <authorList>
            <consortium name="Genoscope - CEA"/>
            <person name="William W."/>
        </authorList>
    </citation>
    <scope>NUCLEOTIDE SEQUENCE</scope>
</reference>
<keyword evidence="2" id="KW-1185">Reference proteome</keyword>
<protein>
    <submittedName>
        <fullName evidence="1">Uncharacterized protein</fullName>
    </submittedName>
</protein>
<comment type="caution">
    <text evidence="1">The sequence shown here is derived from an EMBL/GenBank/DDBJ whole genome shotgun (WGS) entry which is preliminary data.</text>
</comment>
<proteinExistence type="predicted"/>
<dbReference type="EMBL" id="CAJJDO010000123">
    <property type="protein sequence ID" value="CAD8199896.1"/>
    <property type="molecule type" value="Genomic_DNA"/>
</dbReference>
<accession>A0A8S1XF64</accession>
<evidence type="ECO:0000313" key="1">
    <source>
        <dbReference type="EMBL" id="CAD8199896.1"/>
    </source>
</evidence>
<sequence length="319" mass="37767">MICLNNTQKQVHVFYFANRSIFRETKNIEIIWKYHSYITHYAMSPINLNTSHISLKSQLTIKSFGKYEKEIVFSKDGKNLQLFMKVPSQFGTFRQINALKLNYSIKSKLTLIGLRTISIKEIEPIKVTKNQHQNVILRFVQVQLSFRLLHQLSISLIEYQIDNIYFTFCGYYEYINSFSNQMETHLQGLQIMKIFLNQSKCLNVEMFNNIHFLTRTTLQEWNSQFGYRPQTPQCPDKVSILWQSGQMSQFPEIIPIIYPPRINPQNQSNFLYEFNSVSGLAFYRKLDYIVIYYNMIRDSNQGSRQIFLTTSLIQKKILC</sequence>
<evidence type="ECO:0000313" key="2">
    <source>
        <dbReference type="Proteomes" id="UP000689195"/>
    </source>
</evidence>
<name>A0A8S1XF64_9CILI</name>
<gene>
    <name evidence="1" type="ORF">PPENT_87.1.T1230002</name>
</gene>
<dbReference type="Proteomes" id="UP000689195">
    <property type="component" value="Unassembled WGS sequence"/>
</dbReference>